<protein>
    <submittedName>
        <fullName evidence="1">Uncharacterized protein</fullName>
    </submittedName>
</protein>
<gene>
    <name evidence="1" type="ORF">ACFOW8_27445</name>
</gene>
<keyword evidence="2" id="KW-1185">Reference proteome</keyword>
<dbReference type="RefSeq" id="WP_378554445.1">
    <property type="nucleotide sequence ID" value="NZ_JBHSBA010000015.1"/>
</dbReference>
<evidence type="ECO:0000313" key="1">
    <source>
        <dbReference type="EMBL" id="MFC4128670.1"/>
    </source>
</evidence>
<sequence length="148" mass="17170">MASSELQKKLILHREKVQLQQLENQLVGIEVEGYRQPDSISPAALDALREFGHTSTKPNLGIDDTEPEDAILAWYHELLRNANIGDRFYCYTGMENFSYLDCRIKDARWLKSLRDNLGDSLDFIAEDERSVAMTHDDEYRILGFYRIL</sequence>
<proteinExistence type="predicted"/>
<reference evidence="2" key="1">
    <citation type="journal article" date="2019" name="Int. J. Syst. Evol. Microbiol.">
        <title>The Global Catalogue of Microorganisms (GCM) 10K type strain sequencing project: providing services to taxonomists for standard genome sequencing and annotation.</title>
        <authorList>
            <consortium name="The Broad Institute Genomics Platform"/>
            <consortium name="The Broad Institute Genome Sequencing Center for Infectious Disease"/>
            <person name="Wu L."/>
            <person name="Ma J."/>
        </authorList>
    </citation>
    <scope>NUCLEOTIDE SEQUENCE [LARGE SCALE GENOMIC DNA]</scope>
    <source>
        <strain evidence="2">CGMCC 4.7204</strain>
    </source>
</reference>
<dbReference type="EMBL" id="JBHSBA010000015">
    <property type="protein sequence ID" value="MFC4128670.1"/>
    <property type="molecule type" value="Genomic_DNA"/>
</dbReference>
<organism evidence="1 2">
    <name type="scientific">Nocardia rhizosphaerae</name>
    <dbReference type="NCBI Taxonomy" id="1691571"/>
    <lineage>
        <taxon>Bacteria</taxon>
        <taxon>Bacillati</taxon>
        <taxon>Actinomycetota</taxon>
        <taxon>Actinomycetes</taxon>
        <taxon>Mycobacteriales</taxon>
        <taxon>Nocardiaceae</taxon>
        <taxon>Nocardia</taxon>
    </lineage>
</organism>
<dbReference type="Proteomes" id="UP001595767">
    <property type="component" value="Unassembled WGS sequence"/>
</dbReference>
<name>A0ABV8LCR1_9NOCA</name>
<comment type="caution">
    <text evidence="1">The sequence shown here is derived from an EMBL/GenBank/DDBJ whole genome shotgun (WGS) entry which is preliminary data.</text>
</comment>
<evidence type="ECO:0000313" key="2">
    <source>
        <dbReference type="Proteomes" id="UP001595767"/>
    </source>
</evidence>
<accession>A0ABV8LCR1</accession>